<reference evidence="2" key="1">
    <citation type="journal article" date="2018" name="Nat. Genet.">
        <title>Extensive intraspecific gene order and gene structural variations between Mo17 and other maize genomes.</title>
        <authorList>
            <person name="Sun S."/>
            <person name="Zhou Y."/>
            <person name="Chen J."/>
            <person name="Shi J."/>
            <person name="Zhao H."/>
            <person name="Zhao H."/>
            <person name="Song W."/>
            <person name="Zhang M."/>
            <person name="Cui Y."/>
            <person name="Dong X."/>
            <person name="Liu H."/>
            <person name="Ma X."/>
            <person name="Jiao Y."/>
            <person name="Wang B."/>
            <person name="Wei X."/>
            <person name="Stein J.C."/>
            <person name="Glaubitz J.C."/>
            <person name="Lu F."/>
            <person name="Yu G."/>
            <person name="Liang C."/>
            <person name="Fengler K."/>
            <person name="Li B."/>
            <person name="Rafalski A."/>
            <person name="Schnable P.S."/>
            <person name="Ware D.H."/>
            <person name="Buckler E.S."/>
            <person name="Lai J."/>
        </authorList>
    </citation>
    <scope>NUCLEOTIDE SEQUENCE [LARGE SCALE GENOMIC DNA]</scope>
    <source>
        <tissue evidence="2">Seedling</tissue>
    </source>
</reference>
<dbReference type="Pfam" id="PF12937">
    <property type="entry name" value="F-box-like"/>
    <property type="match status" value="1"/>
</dbReference>
<dbReference type="Proteomes" id="UP000251960">
    <property type="component" value="Chromosome 1"/>
</dbReference>
<dbReference type="HOGENOM" id="CLU_032609_3_0_1"/>
<dbReference type="PANTHER" id="PTHR31672:SF2">
    <property type="entry name" value="F-BOX DOMAIN-CONTAINING PROTEIN"/>
    <property type="match status" value="1"/>
</dbReference>
<evidence type="ECO:0000259" key="1">
    <source>
        <dbReference type="SMART" id="SM00256"/>
    </source>
</evidence>
<dbReference type="KEGG" id="zma:100273164"/>
<dbReference type="NCBIfam" id="TIGR01640">
    <property type="entry name" value="F_box_assoc_1"/>
    <property type="match status" value="1"/>
</dbReference>
<gene>
    <name evidence="2" type="primary">At3g07870</name>
    <name evidence="2" type="ORF">Zm00014a_041485</name>
</gene>
<dbReference type="Pfam" id="PF08268">
    <property type="entry name" value="FBA_3"/>
    <property type="match status" value="1"/>
</dbReference>
<name>A0A8J8Y2Z5_MAIZE</name>
<evidence type="ECO:0000313" key="2">
    <source>
        <dbReference type="EMBL" id="PWZ52178.1"/>
    </source>
</evidence>
<comment type="caution">
    <text evidence="2">The sequence shown here is derived from an EMBL/GenBank/DDBJ whole genome shotgun (WGS) entry which is preliminary data.</text>
</comment>
<accession>A0A8J8Y2Z5</accession>
<dbReference type="InterPro" id="IPR013187">
    <property type="entry name" value="F-box-assoc_dom_typ3"/>
</dbReference>
<sequence>MMAEAARVQPRQQDGWVDEFEGVMYDIFLRLPPKSVVRCRAVCRSWLRVASDRRFLLDHHRRQPSLPLLYFILDDLRGPEVSQSEYRLEVLDLRANDNKLQTVLGFSSHVNWLMIPHDHERRLALHGSCNGVLLLSSDDRQLSSVDRLYLYNPTTRHWGCLPPLHSDNTIAGLYWHRISDDYRVLYFRLHEDGKYCYYVMEAGTRKQRLVSRQVSLIHSPWPAGSARRSPPVLLHDNLHWPPVSSRPESIAVFNTVTEEFWFMRSPAIYVDSLLISNVKLLDMEGVLALSSSCREATGDDGPLRVDLWFLEDYNNDRVWVCKYRIELPVEEISRFHAFLDGWNAVVVSHEGDVLVYLWNLLLGYDSEGNSVANLPCDCRFLEIGPHMLKRSLVPHASLGMYNPTNHLFSDD</sequence>
<organism evidence="2">
    <name type="scientific">Zea mays</name>
    <name type="common">Maize</name>
    <dbReference type="NCBI Taxonomy" id="4577"/>
    <lineage>
        <taxon>Eukaryota</taxon>
        <taxon>Viridiplantae</taxon>
        <taxon>Streptophyta</taxon>
        <taxon>Embryophyta</taxon>
        <taxon>Tracheophyta</taxon>
        <taxon>Spermatophyta</taxon>
        <taxon>Magnoliopsida</taxon>
        <taxon>Liliopsida</taxon>
        <taxon>Poales</taxon>
        <taxon>Poaceae</taxon>
        <taxon>PACMAD clade</taxon>
        <taxon>Panicoideae</taxon>
        <taxon>Andropogonodae</taxon>
        <taxon>Andropogoneae</taxon>
        <taxon>Tripsacinae</taxon>
        <taxon>Zea</taxon>
    </lineage>
</organism>
<feature type="domain" description="F-box" evidence="1">
    <location>
        <begin position="20"/>
        <end position="59"/>
    </location>
</feature>
<dbReference type="OrthoDB" id="692435at2759"/>
<dbReference type="PANTHER" id="PTHR31672">
    <property type="entry name" value="BNACNNG10540D PROTEIN"/>
    <property type="match status" value="1"/>
</dbReference>
<dbReference type="EMBL" id="NCVQ01000001">
    <property type="protein sequence ID" value="PWZ52178.1"/>
    <property type="molecule type" value="Genomic_DNA"/>
</dbReference>
<dbReference type="OMA" id="QCIPGRE"/>
<dbReference type="Gene3D" id="1.20.1280.50">
    <property type="match status" value="1"/>
</dbReference>
<dbReference type="InterPro" id="IPR017451">
    <property type="entry name" value="F-box-assoc_interact_dom"/>
</dbReference>
<dbReference type="InterPro" id="IPR036047">
    <property type="entry name" value="F-box-like_dom_sf"/>
</dbReference>
<proteinExistence type="predicted"/>
<dbReference type="InterPro" id="IPR050796">
    <property type="entry name" value="SCF_F-box_component"/>
</dbReference>
<dbReference type="InterPro" id="IPR001810">
    <property type="entry name" value="F-box_dom"/>
</dbReference>
<dbReference type="SUPFAM" id="SSF81383">
    <property type="entry name" value="F-box domain"/>
    <property type="match status" value="1"/>
</dbReference>
<dbReference type="SMART" id="SM00256">
    <property type="entry name" value="FBOX"/>
    <property type="match status" value="1"/>
</dbReference>
<dbReference type="AlphaFoldDB" id="A0A8J8Y2Z5"/>
<protein>
    <submittedName>
        <fullName evidence="2">F-box protein</fullName>
    </submittedName>
</protein>